<dbReference type="InterPro" id="IPR011856">
    <property type="entry name" value="tRNA_endonuc-like_dom_sf"/>
</dbReference>
<proteinExistence type="predicted"/>
<dbReference type="Pfam" id="PF04471">
    <property type="entry name" value="Mrr_cat"/>
    <property type="match status" value="1"/>
</dbReference>
<name>A0A388T9A0_TERA1</name>
<feature type="domain" description="Restriction endonuclease type IV Mrr" evidence="2">
    <location>
        <begin position="326"/>
        <end position="440"/>
    </location>
</feature>
<gene>
    <name evidence="3" type="ORF">NO1_0282</name>
</gene>
<organism evidence="3 4">
    <name type="scientific">Termititenax aidoneus</name>
    <dbReference type="NCBI Taxonomy" id="2218524"/>
    <lineage>
        <taxon>Bacteria</taxon>
        <taxon>Bacillati</taxon>
        <taxon>Candidatus Margulisiibacteriota</taxon>
        <taxon>Candidatus Termititenacia</taxon>
        <taxon>Candidatus Termititenacales</taxon>
        <taxon>Candidatus Termititenacaceae</taxon>
        <taxon>Candidatus Termititenax</taxon>
    </lineage>
</organism>
<evidence type="ECO:0000313" key="4">
    <source>
        <dbReference type="Proteomes" id="UP000269352"/>
    </source>
</evidence>
<dbReference type="InterPro" id="IPR011335">
    <property type="entry name" value="Restrct_endonuc-II-like"/>
</dbReference>
<dbReference type="InterPro" id="IPR007560">
    <property type="entry name" value="Restrct_endonuc_IV_Mrr"/>
</dbReference>
<dbReference type="GO" id="GO:0004519">
    <property type="term" value="F:endonuclease activity"/>
    <property type="evidence" value="ECO:0007669"/>
    <property type="project" value="InterPro"/>
</dbReference>
<sequence length="505" mass="59415">MVLGQSFNTPNNENSQKKPQQTIQKTEPEKPQSNTQDYINNVGLFLEKYTNFTPQEINYFISTSPDSTKNTDTIMHVFNGNIGKHIREKFDSLFKELNIKSKELEDCRIKYFSIHTESEKAKLSNEQNKNKITTLELENSKLSTNINKARSSYIIASTESANLKEKNQNLVKCIKEKDKLYEIFKNNLLSYKKQAVVFSDFVDMQYALTIKYLRMKKPHANKTADRIERDCKNKLNIFLNGYKELQYKIEDFLSTHPVFEDYFYDNKDDVVDKELQEIANIEDDEKRIIALISKEKYDSLDENTRNQLALENYITKRKSRWAIGRDYEMFVGYEYANNGWTVLYHGILKGFEDFGRDLIATKGNTTHIVQCKYWSKKKIIHEKHIFQLFGSTIAYKIENKTENDAEKEIIPIFMTSTTLSDQAKQFADYLGVKYIENKELGNFPRIKCNISKKNKNKIYHLPSDQQYDNTIIEPEYGEFYAHTVKEAVEKGFRRAYYWHGLKNKF</sequence>
<evidence type="ECO:0000313" key="3">
    <source>
        <dbReference type="EMBL" id="GBR72818.1"/>
    </source>
</evidence>
<dbReference type="Gene3D" id="3.40.1350.10">
    <property type="match status" value="1"/>
</dbReference>
<keyword evidence="4" id="KW-1185">Reference proteome</keyword>
<comment type="caution">
    <text evidence="3">The sequence shown here is derived from an EMBL/GenBank/DDBJ whole genome shotgun (WGS) entry which is preliminary data.</text>
</comment>
<feature type="region of interest" description="Disordered" evidence="1">
    <location>
        <begin position="1"/>
        <end position="36"/>
    </location>
</feature>
<dbReference type="GO" id="GO:0009307">
    <property type="term" value="P:DNA restriction-modification system"/>
    <property type="evidence" value="ECO:0007669"/>
    <property type="project" value="InterPro"/>
</dbReference>
<dbReference type="EMBL" id="BGZN01000002">
    <property type="protein sequence ID" value="GBR72818.1"/>
    <property type="molecule type" value="Genomic_DNA"/>
</dbReference>
<evidence type="ECO:0000259" key="2">
    <source>
        <dbReference type="Pfam" id="PF04471"/>
    </source>
</evidence>
<reference evidence="3 4" key="1">
    <citation type="journal article" date="2019" name="ISME J.">
        <title>Genome analyses of uncultured TG2/ZB3 bacteria in 'Margulisbacteria' specifically attached to ectosymbiotic spirochetes of protists in the termite gut.</title>
        <authorList>
            <person name="Utami Y.D."/>
            <person name="Kuwahara H."/>
            <person name="Igai K."/>
            <person name="Murakami T."/>
            <person name="Sugaya K."/>
            <person name="Morikawa T."/>
            <person name="Nagura Y."/>
            <person name="Yuki M."/>
            <person name="Deevong P."/>
            <person name="Inoue T."/>
            <person name="Kihara K."/>
            <person name="Lo N."/>
            <person name="Yamada A."/>
            <person name="Ohkuma M."/>
            <person name="Hongoh Y."/>
        </authorList>
    </citation>
    <scope>NUCLEOTIDE SEQUENCE [LARGE SCALE GENOMIC DNA]</scope>
    <source>
        <strain evidence="3">NkOx7-01</strain>
    </source>
</reference>
<dbReference type="AlphaFoldDB" id="A0A388T9A0"/>
<dbReference type="SUPFAM" id="SSF52980">
    <property type="entry name" value="Restriction endonuclease-like"/>
    <property type="match status" value="1"/>
</dbReference>
<accession>A0A388T9A0</accession>
<evidence type="ECO:0000256" key="1">
    <source>
        <dbReference type="SAM" id="MobiDB-lite"/>
    </source>
</evidence>
<protein>
    <recommendedName>
        <fullName evidence="2">Restriction endonuclease type IV Mrr domain-containing protein</fullName>
    </recommendedName>
</protein>
<dbReference type="Proteomes" id="UP000269352">
    <property type="component" value="Unassembled WGS sequence"/>
</dbReference>
<dbReference type="GO" id="GO:0003677">
    <property type="term" value="F:DNA binding"/>
    <property type="evidence" value="ECO:0007669"/>
    <property type="project" value="InterPro"/>
</dbReference>